<accession>A0A1L5NEJ0</accession>
<evidence type="ECO:0000313" key="2">
    <source>
        <dbReference type="EMBL" id="APO66324.1"/>
    </source>
</evidence>
<sequence>MIAFCRRAPRRNCARRVADRRILLARLLACSKGIGLMRGGKIEAFSLCRPFGRGHVIGPVVAAGDEDAIAVVHPHATRHAASSYGSTPPKKNGMFSEFLSRCGLPAYDTSTTMLLGDVGSLCSR</sequence>
<dbReference type="Proteomes" id="UP000184749">
    <property type="component" value="Chromosome"/>
</dbReference>
<evidence type="ECO:0000313" key="3">
    <source>
        <dbReference type="Proteomes" id="UP000184749"/>
    </source>
</evidence>
<feature type="domain" description="YitH/HolE acetyltransferase (GNAT)" evidence="1">
    <location>
        <begin position="18"/>
        <end position="116"/>
    </location>
</feature>
<evidence type="ECO:0000259" key="1">
    <source>
        <dbReference type="Pfam" id="PF18014"/>
    </source>
</evidence>
<dbReference type="Pfam" id="PF18014">
    <property type="entry name" value="Acetyltransf_18"/>
    <property type="match status" value="1"/>
</dbReference>
<dbReference type="EMBL" id="CP017101">
    <property type="protein sequence ID" value="APO66324.1"/>
    <property type="molecule type" value="Genomic_DNA"/>
</dbReference>
<reference evidence="2 3" key="1">
    <citation type="submission" date="2016-09" db="EMBL/GenBank/DDBJ databases">
        <title>The complete genome sequences of Rhizobium gallicum, symbiovars gallicum and phaseoli, symbionts associated to common bean (Phaseolus vulgaris).</title>
        <authorList>
            <person name="Bustos P."/>
            <person name="Santamaria R.I."/>
            <person name="Perez-Carrascal O.M."/>
            <person name="Juarez S."/>
            <person name="Lozano L."/>
            <person name="Martinez-Flores I."/>
            <person name="Martinez-Romero E."/>
            <person name="Cevallos M."/>
            <person name="Romero D."/>
            <person name="Davila G."/>
            <person name="Gonzalez V."/>
        </authorList>
    </citation>
    <scope>NUCLEOTIDE SEQUENCE [LARGE SCALE GENOMIC DNA]</scope>
    <source>
        <strain evidence="2 3">IE4872</strain>
    </source>
</reference>
<dbReference type="Gene3D" id="3.40.630.90">
    <property type="match status" value="1"/>
</dbReference>
<organism evidence="2 3">
    <name type="scientific">Rhizobium gallicum</name>
    <dbReference type="NCBI Taxonomy" id="56730"/>
    <lineage>
        <taxon>Bacteria</taxon>
        <taxon>Pseudomonadati</taxon>
        <taxon>Pseudomonadota</taxon>
        <taxon>Alphaproteobacteria</taxon>
        <taxon>Hyphomicrobiales</taxon>
        <taxon>Rhizobiaceae</taxon>
        <taxon>Rhizobium/Agrobacterium group</taxon>
        <taxon>Rhizobium</taxon>
    </lineage>
</organism>
<protein>
    <recommendedName>
        <fullName evidence="1">YitH/HolE acetyltransferase (GNAT) domain-containing protein</fullName>
    </recommendedName>
</protein>
<gene>
    <name evidence="2" type="ORF">IE4872_CH00666</name>
</gene>
<dbReference type="AlphaFoldDB" id="A0A1L5NEJ0"/>
<dbReference type="STRING" id="56730.IE4872_CH00666"/>
<dbReference type="InterPro" id="IPR041496">
    <property type="entry name" value="YitH/HolE_GNAT"/>
</dbReference>
<proteinExistence type="predicted"/>
<name>A0A1L5NEJ0_9HYPH</name>